<sequence>MKFAWGLKNRLLVALLLISLIPIVVVVVVTSRNYASLVERQVQEVSANVLERSMIRMSNQLEEIGRVSEYIAYQQMAGADASLSFLKRYVPSGSESDYDRLRNERDFRSATESLLLSHDYIEGLYLFAEDGTVFSSTKGSELQLGYAPFESEWYKRTLERQGGMYVDELAHHDFLLPDRMSITFSRALYDPKTKQRIGVLLMNCGANLFDELKNGVLADQRITVLSRTGGKLYGSGIKDAEPFVPEEASGSRVDKRGDELYVYDTFSTYDWRMVISVSLASVTKQVRSTQTFAIGFGACWAVVAVALSLWIANAFSKPVSRIAVLMKNYDKGLHPQASLQRYKSRTDEIGILYGQYANMLTQIDTLIRERYHSQFIAMSAKMKALEAQINSHFLFNTLATINSIAVLEDVDSIAEMSKALGDMFRYSIKLNRDEVTLREELEHVRNYIRIQSYRYGDKVGWELGIPPGLENATMLKLLLQPLVENAVFHGLEAKKGKGSVRISAGEDERGVWIEVADDGLGIDGAKLARLREMLDSPPAFEQLGAEGGDSRSIGIYNVHARITLFYGKPYGIEAFSAGKGEGATIRIRLPAASAKGTGQA</sequence>
<dbReference type="Gene3D" id="6.10.340.10">
    <property type="match status" value="1"/>
</dbReference>
<dbReference type="PANTHER" id="PTHR34220:SF7">
    <property type="entry name" value="SENSOR HISTIDINE KINASE YPDA"/>
    <property type="match status" value="1"/>
</dbReference>
<dbReference type="Pfam" id="PF02518">
    <property type="entry name" value="HATPase_c"/>
    <property type="match status" value="1"/>
</dbReference>
<keyword evidence="1" id="KW-0812">Transmembrane</keyword>
<feature type="transmembrane region" description="Helical" evidence="1">
    <location>
        <begin position="292"/>
        <end position="312"/>
    </location>
</feature>
<dbReference type="InterPro" id="IPR010559">
    <property type="entry name" value="Sig_transdc_His_kin_internal"/>
</dbReference>
<feature type="domain" description="Histidine kinase/HSP90-like ATPase" evidence="2">
    <location>
        <begin position="470"/>
        <end position="593"/>
    </location>
</feature>
<dbReference type="RefSeq" id="WP_185141470.1">
    <property type="nucleotide sequence ID" value="NZ_JACJVP010000006.1"/>
</dbReference>
<dbReference type="GO" id="GO:0016020">
    <property type="term" value="C:membrane"/>
    <property type="evidence" value="ECO:0007669"/>
    <property type="project" value="InterPro"/>
</dbReference>
<dbReference type="PANTHER" id="PTHR34220">
    <property type="entry name" value="SENSOR HISTIDINE KINASE YPDA"/>
    <property type="match status" value="1"/>
</dbReference>
<proteinExistence type="predicted"/>
<evidence type="ECO:0000256" key="1">
    <source>
        <dbReference type="SAM" id="Phobius"/>
    </source>
</evidence>
<dbReference type="AlphaFoldDB" id="A0A7X0VDJ2"/>
<protein>
    <submittedName>
        <fullName evidence="3">Sensor histidine kinase</fullName>
    </submittedName>
</protein>
<accession>A0A7X0VDJ2</accession>
<dbReference type="Pfam" id="PF06580">
    <property type="entry name" value="His_kinase"/>
    <property type="match status" value="1"/>
</dbReference>
<gene>
    <name evidence="3" type="ORF">H7C19_04935</name>
</gene>
<dbReference type="Gene3D" id="3.30.450.20">
    <property type="entry name" value="PAS domain"/>
    <property type="match status" value="1"/>
</dbReference>
<dbReference type="CDD" id="cd18773">
    <property type="entry name" value="PDC1_HK_sensor"/>
    <property type="match status" value="1"/>
</dbReference>
<dbReference type="InterPro" id="IPR050640">
    <property type="entry name" value="Bact_2-comp_sensor_kinase"/>
</dbReference>
<reference evidence="3 4" key="1">
    <citation type="submission" date="2020-08" db="EMBL/GenBank/DDBJ databases">
        <title>Cohnella phylogeny.</title>
        <authorList>
            <person name="Dunlap C."/>
        </authorList>
    </citation>
    <scope>NUCLEOTIDE SEQUENCE [LARGE SCALE GENOMIC DNA]</scope>
    <source>
        <strain evidence="3 4">DSM 28246</strain>
    </source>
</reference>
<organism evidence="3 4">
    <name type="scientific">Cohnella nanjingensis</name>
    <dbReference type="NCBI Taxonomy" id="1387779"/>
    <lineage>
        <taxon>Bacteria</taxon>
        <taxon>Bacillati</taxon>
        <taxon>Bacillota</taxon>
        <taxon>Bacilli</taxon>
        <taxon>Bacillales</taxon>
        <taxon>Paenibacillaceae</taxon>
        <taxon>Cohnella</taxon>
    </lineage>
</organism>
<dbReference type="InterPro" id="IPR003594">
    <property type="entry name" value="HATPase_dom"/>
</dbReference>
<dbReference type="EMBL" id="JACJVP010000006">
    <property type="protein sequence ID" value="MBB6670030.1"/>
    <property type="molecule type" value="Genomic_DNA"/>
</dbReference>
<dbReference type="Gene3D" id="3.30.565.10">
    <property type="entry name" value="Histidine kinase-like ATPase, C-terminal domain"/>
    <property type="match status" value="1"/>
</dbReference>
<keyword evidence="1" id="KW-0472">Membrane</keyword>
<dbReference type="InterPro" id="IPR036890">
    <property type="entry name" value="HATPase_C_sf"/>
</dbReference>
<name>A0A7X0VDJ2_9BACL</name>
<dbReference type="SUPFAM" id="SSF55874">
    <property type="entry name" value="ATPase domain of HSP90 chaperone/DNA topoisomerase II/histidine kinase"/>
    <property type="match status" value="1"/>
</dbReference>
<dbReference type="GO" id="GO:0000155">
    <property type="term" value="F:phosphorelay sensor kinase activity"/>
    <property type="evidence" value="ECO:0007669"/>
    <property type="project" value="InterPro"/>
</dbReference>
<dbReference type="SMART" id="SM00387">
    <property type="entry name" value="HATPase_c"/>
    <property type="match status" value="1"/>
</dbReference>
<evidence type="ECO:0000313" key="4">
    <source>
        <dbReference type="Proteomes" id="UP000547209"/>
    </source>
</evidence>
<comment type="caution">
    <text evidence="3">The sequence shown here is derived from an EMBL/GenBank/DDBJ whole genome shotgun (WGS) entry which is preliminary data.</text>
</comment>
<evidence type="ECO:0000259" key="2">
    <source>
        <dbReference type="SMART" id="SM00387"/>
    </source>
</evidence>
<evidence type="ECO:0000313" key="3">
    <source>
        <dbReference type="EMBL" id="MBB6670030.1"/>
    </source>
</evidence>
<keyword evidence="4" id="KW-1185">Reference proteome</keyword>
<keyword evidence="1" id="KW-1133">Transmembrane helix</keyword>
<keyword evidence="3" id="KW-0418">Kinase</keyword>
<keyword evidence="3" id="KW-0808">Transferase</keyword>
<dbReference type="Proteomes" id="UP000547209">
    <property type="component" value="Unassembled WGS sequence"/>
</dbReference>